<dbReference type="EMBL" id="JASJOS010000014">
    <property type="protein sequence ID" value="MDJ1484343.1"/>
    <property type="molecule type" value="Genomic_DNA"/>
</dbReference>
<feature type="domain" description="Helix-turn-helix" evidence="2">
    <location>
        <begin position="42"/>
        <end position="83"/>
    </location>
</feature>
<dbReference type="RefSeq" id="WP_313985510.1">
    <property type="nucleotide sequence ID" value="NZ_JASJOS010000014.1"/>
</dbReference>
<evidence type="ECO:0000313" key="3">
    <source>
        <dbReference type="EMBL" id="MDJ1484343.1"/>
    </source>
</evidence>
<dbReference type="Pfam" id="PF12728">
    <property type="entry name" value="HTH_17"/>
    <property type="match status" value="1"/>
</dbReference>
<evidence type="ECO:0000259" key="2">
    <source>
        <dbReference type="Pfam" id="PF12728"/>
    </source>
</evidence>
<name>A0AAE3QXK6_9BACT</name>
<dbReference type="InterPro" id="IPR041657">
    <property type="entry name" value="HTH_17"/>
</dbReference>
<feature type="compositionally biased region" description="Basic and acidic residues" evidence="1">
    <location>
        <begin position="97"/>
        <end position="111"/>
    </location>
</feature>
<dbReference type="Proteomes" id="UP001241110">
    <property type="component" value="Unassembled WGS sequence"/>
</dbReference>
<dbReference type="AlphaFoldDB" id="A0AAE3QXK6"/>
<evidence type="ECO:0000256" key="1">
    <source>
        <dbReference type="SAM" id="MobiDB-lite"/>
    </source>
</evidence>
<feature type="region of interest" description="Disordered" evidence="1">
    <location>
        <begin position="97"/>
        <end position="118"/>
    </location>
</feature>
<gene>
    <name evidence="3" type="ORF">QNI16_27850</name>
</gene>
<sequence length="118" mass="13264">MFNPFEDILTRLVRVEALLLELQSITILPAPANKQLGGVELAMQITGLAQSTIYNLVCAGSIPHMKRGRKLYFSRAELEAWIMDGKHQTLQELETEVARHLSDKPDQKEESQSATSTR</sequence>
<protein>
    <submittedName>
        <fullName evidence="3">Helix-turn-helix domain-containing protein</fullName>
    </submittedName>
</protein>
<reference evidence="3" key="1">
    <citation type="submission" date="2023-05" db="EMBL/GenBank/DDBJ databases">
        <authorList>
            <person name="Zhang X."/>
        </authorList>
    </citation>
    <scope>NUCLEOTIDE SEQUENCE</scope>
    <source>
        <strain evidence="3">YF14B1</strain>
    </source>
</reference>
<evidence type="ECO:0000313" key="4">
    <source>
        <dbReference type="Proteomes" id="UP001241110"/>
    </source>
</evidence>
<accession>A0AAE3QXK6</accession>
<comment type="caution">
    <text evidence="3">The sequence shown here is derived from an EMBL/GenBank/DDBJ whole genome shotgun (WGS) entry which is preliminary data.</text>
</comment>
<proteinExistence type="predicted"/>
<organism evidence="3 4">
    <name type="scientific">Xanthocytophaga flava</name>
    <dbReference type="NCBI Taxonomy" id="3048013"/>
    <lineage>
        <taxon>Bacteria</taxon>
        <taxon>Pseudomonadati</taxon>
        <taxon>Bacteroidota</taxon>
        <taxon>Cytophagia</taxon>
        <taxon>Cytophagales</taxon>
        <taxon>Rhodocytophagaceae</taxon>
        <taxon>Xanthocytophaga</taxon>
    </lineage>
</organism>